<name>A0A0N5CM93_THECL</name>
<accession>A0A0N5CM93</accession>
<dbReference type="EMBL" id="UYYF01000149">
    <property type="protein sequence ID" value="VDM96616.1"/>
    <property type="molecule type" value="Genomic_DNA"/>
</dbReference>
<evidence type="ECO:0000313" key="4">
    <source>
        <dbReference type="WBParaSite" id="TCLT_0000126601-mRNA-1"/>
    </source>
</evidence>
<reference evidence="4" key="1">
    <citation type="submission" date="2017-02" db="UniProtKB">
        <authorList>
            <consortium name="WormBaseParasite"/>
        </authorList>
    </citation>
    <scope>IDENTIFICATION</scope>
</reference>
<reference evidence="2 3" key="2">
    <citation type="submission" date="2018-11" db="EMBL/GenBank/DDBJ databases">
        <authorList>
            <consortium name="Pathogen Informatics"/>
        </authorList>
    </citation>
    <scope>NUCLEOTIDE SEQUENCE [LARGE SCALE GENOMIC DNA]</scope>
</reference>
<evidence type="ECO:0000313" key="3">
    <source>
        <dbReference type="Proteomes" id="UP000276776"/>
    </source>
</evidence>
<gene>
    <name evidence="2" type="ORF">TCLT_LOCUS1267</name>
</gene>
<sequence length="271" mass="30114">MSSYKTKAVSLFFAANQELGECVRNLREQGLTFSQISETLKLPLSTCYSALRALKLSKDYTERLKMVVKKRKRENPTSLHLSGSCDSNLKIKNLGESHPLSTSTSSTLSSAYSSNNQGLITSHLLQKTRHSDEASAWHQNQRNLNMKYENGNGQRFIGNSRSSTAEPAASSTDTEQMLMSTSNQVDSSFLNEVRDSIPATAVKACSLMNDYAVKTFALEENTENMISQKLKWALEQLENSNKPEEIVQLMNVVSTALNILNSLKDRNNSTA</sequence>
<keyword evidence="3" id="KW-1185">Reference proteome</keyword>
<dbReference type="WBParaSite" id="TCLT_0000126601-mRNA-1">
    <property type="protein sequence ID" value="TCLT_0000126601-mRNA-1"/>
    <property type="gene ID" value="TCLT_0000126601"/>
</dbReference>
<evidence type="ECO:0000256" key="1">
    <source>
        <dbReference type="SAM" id="MobiDB-lite"/>
    </source>
</evidence>
<organism evidence="4">
    <name type="scientific">Thelazia callipaeda</name>
    <name type="common">Oriental eyeworm</name>
    <name type="synonym">Parasitic nematode</name>
    <dbReference type="NCBI Taxonomy" id="103827"/>
    <lineage>
        <taxon>Eukaryota</taxon>
        <taxon>Metazoa</taxon>
        <taxon>Ecdysozoa</taxon>
        <taxon>Nematoda</taxon>
        <taxon>Chromadorea</taxon>
        <taxon>Rhabditida</taxon>
        <taxon>Spirurina</taxon>
        <taxon>Spiruromorpha</taxon>
        <taxon>Thelazioidea</taxon>
        <taxon>Thelaziidae</taxon>
        <taxon>Thelazia</taxon>
    </lineage>
</organism>
<dbReference type="OMA" id="NMKNEGE"/>
<feature type="compositionally biased region" description="Polar residues" evidence="1">
    <location>
        <begin position="151"/>
        <end position="175"/>
    </location>
</feature>
<feature type="region of interest" description="Disordered" evidence="1">
    <location>
        <begin position="149"/>
        <end position="175"/>
    </location>
</feature>
<dbReference type="OrthoDB" id="5797004at2759"/>
<dbReference type="AlphaFoldDB" id="A0A0N5CM93"/>
<dbReference type="Proteomes" id="UP000276776">
    <property type="component" value="Unassembled WGS sequence"/>
</dbReference>
<proteinExistence type="predicted"/>
<protein>
    <submittedName>
        <fullName evidence="4">HTH iclR-type domain-containing protein</fullName>
    </submittedName>
</protein>
<evidence type="ECO:0000313" key="2">
    <source>
        <dbReference type="EMBL" id="VDM96616.1"/>
    </source>
</evidence>